<gene>
    <name evidence="2" type="ORF">ZEAMMB73_Zm00001d053582</name>
</gene>
<accession>A0A1D6QQE5</accession>
<dbReference type="PANTHER" id="PTHR31272">
    <property type="entry name" value="CYTOCHROME C-TYPE BIOGENESIS PROTEIN HI_1454-RELATED"/>
    <property type="match status" value="1"/>
</dbReference>
<keyword evidence="1" id="KW-0201">Cytochrome c-type biogenesis</keyword>
<dbReference type="EMBL" id="CM000780">
    <property type="protein sequence ID" value="AQK59750.1"/>
    <property type="molecule type" value="Genomic_DNA"/>
</dbReference>
<dbReference type="InParanoid" id="A0A1D6QQE5"/>
<dbReference type="PANTHER" id="PTHR31272:SF6">
    <property type="entry name" value="CYTOCHROME C-TYPE BIOGENESIS CCDA-LIKE CHLOROPLASTIC PROTEIN"/>
    <property type="match status" value="1"/>
</dbReference>
<dbReference type="AlphaFoldDB" id="A0A1D6QQE5"/>
<protein>
    <submittedName>
        <fullName evidence="2">Cytochrome c-type biogenesis ccda-like chloroplastic protein</fullName>
    </submittedName>
</protein>
<dbReference type="PaxDb" id="4577-AC197783.3_FGP005"/>
<proteinExistence type="predicted"/>
<dbReference type="InterPro" id="IPR051790">
    <property type="entry name" value="Cytochrome_c-biogenesis_DsbD"/>
</dbReference>
<reference evidence="2" key="1">
    <citation type="submission" date="2015-12" db="EMBL/GenBank/DDBJ databases">
        <title>Update maize B73 reference genome by single molecule sequencing technologies.</title>
        <authorList>
            <consortium name="Maize Genome Sequencing Project"/>
            <person name="Ware D."/>
        </authorList>
    </citation>
    <scope>NUCLEOTIDE SEQUENCE</scope>
    <source>
        <tissue evidence="2">Seedling</tissue>
    </source>
</reference>
<organism evidence="2">
    <name type="scientific">Zea mays</name>
    <name type="common">Maize</name>
    <dbReference type="NCBI Taxonomy" id="4577"/>
    <lineage>
        <taxon>Eukaryota</taxon>
        <taxon>Viridiplantae</taxon>
        <taxon>Streptophyta</taxon>
        <taxon>Embryophyta</taxon>
        <taxon>Tracheophyta</taxon>
        <taxon>Spermatophyta</taxon>
        <taxon>Magnoliopsida</taxon>
        <taxon>Liliopsida</taxon>
        <taxon>Poales</taxon>
        <taxon>Poaceae</taxon>
        <taxon>PACMAD clade</taxon>
        <taxon>Panicoideae</taxon>
        <taxon>Andropogonodae</taxon>
        <taxon>Andropogoneae</taxon>
        <taxon>Tripsacinae</taxon>
        <taxon>Zea</taxon>
    </lineage>
</organism>
<evidence type="ECO:0000313" key="2">
    <source>
        <dbReference type="EMBL" id="AQK59750.1"/>
    </source>
</evidence>
<evidence type="ECO:0000256" key="1">
    <source>
        <dbReference type="ARBA" id="ARBA00022748"/>
    </source>
</evidence>
<sequence length="127" mass="13518">MVIPAGVQAYLAGLTFVLSVLPCSTPILATLLGYVATSRDPIIGGSLLLTYTTGNVARLPTIASFARALQVGPYSALNNCKSVPSMYLQRHRWIMVLQFYEVVASTWSSVSNHDCGPSSLLVLANTG</sequence>
<dbReference type="ExpressionAtlas" id="A0A1D6QQE5">
    <property type="expression patterns" value="baseline and differential"/>
</dbReference>
<name>A0A1D6QQE5_MAIZE</name>
<dbReference type="STRING" id="4577.A0A1D6QQE5"/>
<dbReference type="GO" id="GO:0017004">
    <property type="term" value="P:cytochrome complex assembly"/>
    <property type="evidence" value="ECO:0007669"/>
    <property type="project" value="UniProtKB-KW"/>
</dbReference>